<dbReference type="Proteomes" id="UP000198286">
    <property type="component" value="Plasmid unnamed 3"/>
</dbReference>
<reference evidence="3 5" key="3">
    <citation type="submission" date="2023-06" db="EMBL/GenBank/DDBJ databases">
        <title>Itaconate inhibition of nontuberculous mycobacteria.</title>
        <authorList>
            <person name="Breen P."/>
            <person name="Zimbric M."/>
            <person name="Caverly L."/>
        </authorList>
    </citation>
    <scope>NUCLEOTIDE SEQUENCE [LARGE SCALE GENOMIC DNA]</scope>
    <source>
        <strain evidence="3 5">FLAC1071</strain>
    </source>
</reference>
<evidence type="ECO:0000313" key="2">
    <source>
        <dbReference type="EMBL" id="ASL18460.1"/>
    </source>
</evidence>
<dbReference type="InterPro" id="IPR009241">
    <property type="entry name" value="HigB-like"/>
</dbReference>
<dbReference type="AlphaFoldDB" id="A0A7U5S0D3"/>
<evidence type="ECO:0000256" key="1">
    <source>
        <dbReference type="SAM" id="Coils"/>
    </source>
</evidence>
<reference evidence="3" key="4">
    <citation type="submission" date="2023-06" db="EMBL/GenBank/DDBJ databases">
        <authorList>
            <person name="Spilker T."/>
        </authorList>
    </citation>
    <scope>NUCLEOTIDE SEQUENCE</scope>
    <source>
        <strain evidence="3">FLAC1071</strain>
    </source>
</reference>
<organism evidence="2 4">
    <name type="scientific">Mycobacterium intracellulare subsp. chimaera</name>
    <dbReference type="NCBI Taxonomy" id="222805"/>
    <lineage>
        <taxon>Bacteria</taxon>
        <taxon>Bacillati</taxon>
        <taxon>Actinomycetota</taxon>
        <taxon>Actinomycetes</taxon>
        <taxon>Mycobacteriales</taxon>
        <taxon>Mycobacteriaceae</taxon>
        <taxon>Mycobacterium</taxon>
        <taxon>Mycobacterium avium complex (MAC)</taxon>
    </lineage>
</organism>
<feature type="coiled-coil region" evidence="1">
    <location>
        <begin position="81"/>
        <end position="108"/>
    </location>
</feature>
<keyword evidence="1" id="KW-0175">Coiled coil</keyword>
<keyword evidence="2" id="KW-0614">Plasmid</keyword>
<dbReference type="Pfam" id="PF05973">
    <property type="entry name" value="Gp49"/>
    <property type="match status" value="1"/>
</dbReference>
<name>A0A7U5S0D3_MYCIT</name>
<sequence>MGDQWQVILSAEVTRWYQRLSIRELAQADQALQRLAAEGIELAMPHNRYLSEKLWELRFRCGQVNQRITYTADPGRQIVTLTAFRKQRDNERAEIRRARNALRKHDQKKGQS</sequence>
<evidence type="ECO:0000313" key="4">
    <source>
        <dbReference type="Proteomes" id="UP000198286"/>
    </source>
</evidence>
<gene>
    <name evidence="2" type="ORF">MYCOZU2_06115</name>
    <name evidence="3" type="ORF">QRB35_31595</name>
</gene>
<evidence type="ECO:0000313" key="3">
    <source>
        <dbReference type="EMBL" id="MDM3930460.1"/>
    </source>
</evidence>
<geneLocation type="plasmid" evidence="2 4">
    <name>unnamed 3</name>
</geneLocation>
<reference evidence="2 4" key="1">
    <citation type="journal article" date="2017" name="Lancet Infect. Dis.">
        <title>Global outbreak of severe Mycobacterium chimaera disease after cardiac surgery: a molecular epidemiological study.</title>
        <authorList>
            <person name="van Ingen J."/>
            <person name="Kohl T."/>
            <person name="Kranzer K."/>
            <person name="Hasse B."/>
            <person name="Keller P."/>
            <person name="Szafranska A."/>
            <person name="Hillemann D."/>
            <person name="Chand M."/>
            <person name="Schreiber P."/>
            <person name="Sommerstein R."/>
            <person name="Berger C."/>
            <person name="Genoni M."/>
            <person name="Ruegg C."/>
            <person name="Troillet N."/>
            <person name="Widmer A.F."/>
            <person name="Becker S.L."/>
            <person name="Herrmann M."/>
            <person name="Eckmanns T."/>
            <person name="Haller S."/>
            <person name="Hoeller C."/>
            <person name="Debast S.B."/>
            <person name="Wolfhagen M.J."/>
            <person name="Hopman J."/>
            <person name="Kluytmans J."/>
            <person name="Langelaar M."/>
            <person name="Notermans D.W."/>
            <person name="ten Oever J."/>
            <person name="van den Barselaar P."/>
            <person name="Vonk A.B.A."/>
            <person name="Vos M.C."/>
            <person name="Ahmed N."/>
            <person name="Brown T."/>
            <person name="Crook D."/>
            <person name="Lamagni T."/>
            <person name="Phin N."/>
            <person name="Smith E.G."/>
            <person name="Zambon M."/>
            <person name="Serr A."/>
            <person name="Goetting T."/>
            <person name="Ebner W."/>
            <person name="Thuermer A."/>
            <person name="Utpatel C."/>
            <person name="Sproer C."/>
            <person name="Bunk B."/>
            <person name="Nubel U."/>
            <person name="Bloemberg G."/>
            <person name="Bottger E."/>
            <person name="Niemann S."/>
            <person name="Wagner D."/>
            <person name="Sax H."/>
        </authorList>
    </citation>
    <scope>NUCLEOTIDE SEQUENCE [LARGE SCALE GENOMIC DNA]</scope>
    <source>
        <strain evidence="2 4">ZUERICH-2</strain>
        <plasmid evidence="2 4">unnamed 3</plasmid>
    </source>
</reference>
<reference evidence="5" key="2">
    <citation type="submission" date="2023-06" db="EMBL/GenBank/DDBJ databases">
        <title>Itaconate inhibition of nontuberculous mycobacteria.</title>
        <authorList>
            <person name="Spilker T."/>
        </authorList>
    </citation>
    <scope>NUCLEOTIDE SEQUENCE [LARGE SCALE GENOMIC DNA]</scope>
    <source>
        <strain evidence="5">FLAC1071</strain>
    </source>
</reference>
<dbReference type="EMBL" id="JASZZX010000087">
    <property type="protein sequence ID" value="MDM3930460.1"/>
    <property type="molecule type" value="Genomic_DNA"/>
</dbReference>
<evidence type="ECO:0000313" key="5">
    <source>
        <dbReference type="Proteomes" id="UP001529272"/>
    </source>
</evidence>
<dbReference type="Proteomes" id="UP001529272">
    <property type="component" value="Unassembled WGS sequence"/>
</dbReference>
<dbReference type="EMBL" id="CP015270">
    <property type="protein sequence ID" value="ASL18460.1"/>
    <property type="molecule type" value="Genomic_DNA"/>
</dbReference>
<proteinExistence type="predicted"/>
<keyword evidence="5" id="KW-1185">Reference proteome</keyword>
<dbReference type="RefSeq" id="WP_054585720.1">
    <property type="nucleotide sequence ID" value="NZ_CP022224.1"/>
</dbReference>
<protein>
    <submittedName>
        <fullName evidence="2">Phage-related protein</fullName>
    </submittedName>
    <submittedName>
        <fullName evidence="3">Type II toxin-antitoxin system RelE/ParE family toxin</fullName>
    </submittedName>
</protein>
<accession>A0A7U5S0D3</accession>